<keyword evidence="3" id="KW-1185">Reference proteome</keyword>
<accession>A0A918WAH4</accession>
<evidence type="ECO:0000256" key="1">
    <source>
        <dbReference type="SAM" id="Phobius"/>
    </source>
</evidence>
<keyword evidence="1" id="KW-0472">Membrane</keyword>
<dbReference type="EMBL" id="BMYD01000003">
    <property type="protein sequence ID" value="GHA83547.1"/>
    <property type="molecule type" value="Genomic_DNA"/>
</dbReference>
<gene>
    <name evidence="2" type="ORF">GCM10007067_22080</name>
</gene>
<feature type="transmembrane region" description="Helical" evidence="1">
    <location>
        <begin position="81"/>
        <end position="98"/>
    </location>
</feature>
<reference evidence="2" key="1">
    <citation type="journal article" date="2014" name="Int. J. Syst. Evol. Microbiol.">
        <title>Complete genome sequence of Corynebacterium casei LMG S-19264T (=DSM 44701T), isolated from a smear-ripened cheese.</title>
        <authorList>
            <consortium name="US DOE Joint Genome Institute (JGI-PGF)"/>
            <person name="Walter F."/>
            <person name="Albersmeier A."/>
            <person name="Kalinowski J."/>
            <person name="Ruckert C."/>
        </authorList>
    </citation>
    <scope>NUCLEOTIDE SEQUENCE</scope>
    <source>
        <strain evidence="2">KCTC 23077</strain>
    </source>
</reference>
<keyword evidence="1" id="KW-1133">Transmembrane helix</keyword>
<sequence>MIAVEPPAPVASRRRARLPIALGAMIASLVGALLFPFMAYAHRSPLWPVLGVAVVALAGALGGGLYHALQHIPLQRTARGLGVIVYVAVTAAAFIAVLDSPG</sequence>
<comment type="caution">
    <text evidence="2">The sequence shown here is derived from an EMBL/GenBank/DDBJ whole genome shotgun (WGS) entry which is preliminary data.</text>
</comment>
<name>A0A918WAH4_9GAMM</name>
<proteinExistence type="predicted"/>
<feature type="transmembrane region" description="Helical" evidence="1">
    <location>
        <begin position="20"/>
        <end position="40"/>
    </location>
</feature>
<feature type="transmembrane region" description="Helical" evidence="1">
    <location>
        <begin position="46"/>
        <end position="69"/>
    </location>
</feature>
<dbReference type="RefSeq" id="WP_189456479.1">
    <property type="nucleotide sequence ID" value="NZ_BMYD01000003.1"/>
</dbReference>
<reference evidence="2" key="2">
    <citation type="submission" date="2020-09" db="EMBL/GenBank/DDBJ databases">
        <authorList>
            <person name="Sun Q."/>
            <person name="Kim S."/>
        </authorList>
    </citation>
    <scope>NUCLEOTIDE SEQUENCE</scope>
    <source>
        <strain evidence="2">KCTC 23077</strain>
    </source>
</reference>
<protein>
    <submittedName>
        <fullName evidence="2">Uncharacterized protein</fullName>
    </submittedName>
</protein>
<evidence type="ECO:0000313" key="3">
    <source>
        <dbReference type="Proteomes" id="UP000646426"/>
    </source>
</evidence>
<evidence type="ECO:0000313" key="2">
    <source>
        <dbReference type="EMBL" id="GHA83547.1"/>
    </source>
</evidence>
<dbReference type="AlphaFoldDB" id="A0A918WAH4"/>
<dbReference type="Proteomes" id="UP000646426">
    <property type="component" value="Unassembled WGS sequence"/>
</dbReference>
<organism evidence="2 3">
    <name type="scientific">Cognatilysobacter bugurensis</name>
    <dbReference type="NCBI Taxonomy" id="543356"/>
    <lineage>
        <taxon>Bacteria</taxon>
        <taxon>Pseudomonadati</taxon>
        <taxon>Pseudomonadota</taxon>
        <taxon>Gammaproteobacteria</taxon>
        <taxon>Lysobacterales</taxon>
        <taxon>Lysobacteraceae</taxon>
        <taxon>Cognatilysobacter</taxon>
    </lineage>
</organism>
<keyword evidence="1" id="KW-0812">Transmembrane</keyword>